<reference evidence="17" key="1">
    <citation type="journal article" date="2017" name="J. Antimicrob. Chemother.">
        <title>Emergence and genomic analysis of MDR Laribacter hongkongensis strain HLGZ1 from Guangzhou, China.</title>
        <authorList>
            <person name="Wu H.K."/>
            <person name="Chen J.H."/>
            <person name="Yang L."/>
            <person name="Li A.R."/>
            <person name="Su D.H."/>
            <person name="Lin Y.P."/>
            <person name="Chen D.Q."/>
        </authorList>
    </citation>
    <scope>NUCLEOTIDE SEQUENCE</scope>
    <source>
        <strain evidence="17">HLGZ1</strain>
    </source>
</reference>
<organism evidence="17 19">
    <name type="scientific">Laribacter hongkongensis</name>
    <dbReference type="NCBI Taxonomy" id="168471"/>
    <lineage>
        <taxon>Bacteria</taxon>
        <taxon>Pseudomonadati</taxon>
        <taxon>Pseudomonadota</taxon>
        <taxon>Betaproteobacteria</taxon>
        <taxon>Neisseriales</taxon>
        <taxon>Aquaspirillaceae</taxon>
        <taxon>Laribacter</taxon>
    </lineage>
</organism>
<dbReference type="EC" id="6.1.1.11" evidence="12"/>
<dbReference type="HAMAP" id="MF_00176">
    <property type="entry name" value="Ser_tRNA_synth_type1"/>
    <property type="match status" value="1"/>
</dbReference>
<dbReference type="InterPro" id="IPR045864">
    <property type="entry name" value="aa-tRNA-synth_II/BPL/LPL"/>
</dbReference>
<dbReference type="NCBIfam" id="TIGR00414">
    <property type="entry name" value="serS"/>
    <property type="match status" value="1"/>
</dbReference>
<evidence type="ECO:0000256" key="12">
    <source>
        <dbReference type="HAMAP-Rule" id="MF_00176"/>
    </source>
</evidence>
<feature type="compositionally biased region" description="Polar residues" evidence="15">
    <location>
        <begin position="43"/>
        <end position="56"/>
    </location>
</feature>
<keyword evidence="4 12" id="KW-0963">Cytoplasm</keyword>
<dbReference type="GO" id="GO:0016260">
    <property type="term" value="P:selenocysteine biosynthetic process"/>
    <property type="evidence" value="ECO:0007669"/>
    <property type="project" value="UniProtKB-UniRule"/>
</dbReference>
<dbReference type="AlphaFoldDB" id="A0A248LLN5"/>
<dbReference type="Gene3D" id="3.30.930.10">
    <property type="entry name" value="Bira Bifunctional Protein, Domain 2"/>
    <property type="match status" value="1"/>
</dbReference>
<feature type="binding site" evidence="12 13">
    <location>
        <position position="285"/>
    </location>
    <ligand>
        <name>L-serine</name>
        <dbReference type="ChEBI" id="CHEBI:33384"/>
    </ligand>
</feature>
<evidence type="ECO:0000256" key="8">
    <source>
        <dbReference type="ARBA" id="ARBA00022917"/>
    </source>
</evidence>
<protein>
    <recommendedName>
        <fullName evidence="12">Serine--tRNA ligase</fullName>
        <ecNumber evidence="12">6.1.1.11</ecNumber>
    </recommendedName>
    <alternativeName>
        <fullName evidence="12">Seryl-tRNA synthetase</fullName>
        <shortName evidence="12">SerRS</shortName>
    </alternativeName>
    <alternativeName>
        <fullName evidence="12">Seryl-tRNA(Ser/Sec) synthetase</fullName>
    </alternativeName>
</protein>
<dbReference type="PRINTS" id="PR00981">
    <property type="entry name" value="TRNASYNTHSER"/>
</dbReference>
<dbReference type="UniPathway" id="UPA00906">
    <property type="reaction ID" value="UER00895"/>
</dbReference>
<gene>
    <name evidence="12 18" type="primary">serS</name>
    <name evidence="18" type="ORF">LH440_10050</name>
    <name evidence="17" type="ORF">LHGZ1_2634</name>
</gene>
<accession>A0A248LLN5</accession>
<evidence type="ECO:0000256" key="11">
    <source>
        <dbReference type="ARBA" id="ARBA00048823"/>
    </source>
</evidence>
<evidence type="ECO:0000256" key="9">
    <source>
        <dbReference type="ARBA" id="ARBA00023146"/>
    </source>
</evidence>
<dbReference type="GO" id="GO:0005524">
    <property type="term" value="F:ATP binding"/>
    <property type="evidence" value="ECO:0007669"/>
    <property type="project" value="UniProtKB-UniRule"/>
</dbReference>
<dbReference type="InterPro" id="IPR002314">
    <property type="entry name" value="aa-tRNA-synt_IIb"/>
</dbReference>
<feature type="binding site" evidence="12 14">
    <location>
        <begin position="349"/>
        <end position="352"/>
    </location>
    <ligand>
        <name>ATP</name>
        <dbReference type="ChEBI" id="CHEBI:30616"/>
    </ligand>
</feature>
<comment type="domain">
    <text evidence="12">Consists of two distinct domains, a catalytic core and a N-terminal extension that is involved in tRNA binding.</text>
</comment>
<feature type="binding site" evidence="12">
    <location>
        <begin position="231"/>
        <end position="233"/>
    </location>
    <ligand>
        <name>L-serine</name>
        <dbReference type="ChEBI" id="CHEBI:33384"/>
    </ligand>
</feature>
<keyword evidence="9 12" id="KW-0030">Aminoacyl-tRNA synthetase</keyword>
<proteinExistence type="inferred from homology"/>
<dbReference type="GO" id="GO:0004828">
    <property type="term" value="F:serine-tRNA ligase activity"/>
    <property type="evidence" value="ECO:0007669"/>
    <property type="project" value="UniProtKB-UniRule"/>
</dbReference>
<feature type="binding site" evidence="12">
    <location>
        <position position="384"/>
    </location>
    <ligand>
        <name>L-serine</name>
        <dbReference type="ChEBI" id="CHEBI:33384"/>
    </ligand>
</feature>
<dbReference type="GO" id="GO:0005737">
    <property type="term" value="C:cytoplasm"/>
    <property type="evidence" value="ECO:0007669"/>
    <property type="project" value="UniProtKB-SubCell"/>
</dbReference>
<dbReference type="PIRSF" id="PIRSF001529">
    <property type="entry name" value="Ser-tRNA-synth_IIa"/>
    <property type="match status" value="1"/>
</dbReference>
<comment type="caution">
    <text evidence="12">Lacks conserved residue(s) required for the propagation of feature annotation.</text>
</comment>
<feature type="binding site" evidence="13">
    <location>
        <position position="382"/>
    </location>
    <ligand>
        <name>L-serine</name>
        <dbReference type="ChEBI" id="CHEBI:33384"/>
    </ligand>
</feature>
<evidence type="ECO:0000256" key="4">
    <source>
        <dbReference type="ARBA" id="ARBA00022490"/>
    </source>
</evidence>
<dbReference type="InterPro" id="IPR033729">
    <property type="entry name" value="SerRS_core"/>
</dbReference>
<evidence type="ECO:0000256" key="1">
    <source>
        <dbReference type="ARBA" id="ARBA00004496"/>
    </source>
</evidence>
<comment type="catalytic activity">
    <reaction evidence="10 12">
        <text>tRNA(Sec) + L-serine + ATP = L-seryl-tRNA(Sec) + AMP + diphosphate + H(+)</text>
        <dbReference type="Rhea" id="RHEA:42580"/>
        <dbReference type="Rhea" id="RHEA-COMP:9742"/>
        <dbReference type="Rhea" id="RHEA-COMP:10128"/>
        <dbReference type="ChEBI" id="CHEBI:15378"/>
        <dbReference type="ChEBI" id="CHEBI:30616"/>
        <dbReference type="ChEBI" id="CHEBI:33019"/>
        <dbReference type="ChEBI" id="CHEBI:33384"/>
        <dbReference type="ChEBI" id="CHEBI:78442"/>
        <dbReference type="ChEBI" id="CHEBI:78533"/>
        <dbReference type="ChEBI" id="CHEBI:456215"/>
        <dbReference type="EC" id="6.1.1.11"/>
    </reaction>
</comment>
<dbReference type="PANTHER" id="PTHR43697">
    <property type="entry name" value="SERYL-TRNA SYNTHETASE"/>
    <property type="match status" value="1"/>
</dbReference>
<evidence type="ECO:0000256" key="6">
    <source>
        <dbReference type="ARBA" id="ARBA00022741"/>
    </source>
</evidence>
<evidence type="ECO:0000256" key="13">
    <source>
        <dbReference type="PIRSR" id="PIRSR001529-1"/>
    </source>
</evidence>
<comment type="subunit">
    <text evidence="12">Homodimer. The tRNA molecule binds across the dimer.</text>
</comment>
<dbReference type="SUPFAM" id="SSF46589">
    <property type="entry name" value="tRNA-binding arm"/>
    <property type="match status" value="1"/>
</dbReference>
<evidence type="ECO:0000256" key="3">
    <source>
        <dbReference type="ARBA" id="ARBA00010728"/>
    </source>
</evidence>
<dbReference type="InterPro" id="IPR015866">
    <property type="entry name" value="Ser-tRNA-synth_1_N"/>
</dbReference>
<evidence type="ECO:0000256" key="5">
    <source>
        <dbReference type="ARBA" id="ARBA00022598"/>
    </source>
</evidence>
<dbReference type="Proteomes" id="UP000197424">
    <property type="component" value="Chromosome"/>
</dbReference>
<evidence type="ECO:0000313" key="19">
    <source>
        <dbReference type="Proteomes" id="UP000197424"/>
    </source>
</evidence>
<dbReference type="InterPro" id="IPR002317">
    <property type="entry name" value="Ser-tRNA-ligase_type_1"/>
</dbReference>
<evidence type="ECO:0000313" key="17">
    <source>
        <dbReference type="EMBL" id="ASJ25465.1"/>
    </source>
</evidence>
<dbReference type="Gene3D" id="1.10.287.40">
    <property type="entry name" value="Serine-tRNA synthetase, tRNA binding domain"/>
    <property type="match status" value="1"/>
</dbReference>
<feature type="domain" description="Aminoacyl-transfer RNA synthetases class-II family profile" evidence="16">
    <location>
        <begin position="138"/>
        <end position="409"/>
    </location>
</feature>
<reference evidence="17" key="3">
    <citation type="submission" date="2017-06" db="EMBL/GenBank/DDBJ databases">
        <authorList>
            <person name="Kim H.J."/>
            <person name="Triplett B.A."/>
        </authorList>
    </citation>
    <scope>NUCLEOTIDE SEQUENCE</scope>
    <source>
        <strain evidence="17">HLGZ1</strain>
    </source>
</reference>
<evidence type="ECO:0000256" key="15">
    <source>
        <dbReference type="SAM" id="MobiDB-lite"/>
    </source>
</evidence>
<comment type="catalytic activity">
    <reaction evidence="11 12">
        <text>tRNA(Ser) + L-serine + ATP = L-seryl-tRNA(Ser) + AMP + diphosphate + H(+)</text>
        <dbReference type="Rhea" id="RHEA:12292"/>
        <dbReference type="Rhea" id="RHEA-COMP:9669"/>
        <dbReference type="Rhea" id="RHEA-COMP:9703"/>
        <dbReference type="ChEBI" id="CHEBI:15378"/>
        <dbReference type="ChEBI" id="CHEBI:30616"/>
        <dbReference type="ChEBI" id="CHEBI:33019"/>
        <dbReference type="ChEBI" id="CHEBI:33384"/>
        <dbReference type="ChEBI" id="CHEBI:78442"/>
        <dbReference type="ChEBI" id="CHEBI:78533"/>
        <dbReference type="ChEBI" id="CHEBI:456215"/>
        <dbReference type="EC" id="6.1.1.11"/>
    </reaction>
</comment>
<reference evidence="18 20" key="4">
    <citation type="submission" date="2021-10" db="EMBL/GenBank/DDBJ databases">
        <title>Whole-genome sequencing analysis of Laribacter hongkongensis: virulence gene profiles, carbohydrate-active enzyme prediction, and antimicrobial resistance characterization.</title>
        <authorList>
            <person name="Yuan P."/>
            <person name="Zhan Y."/>
            <person name="Chen D."/>
        </authorList>
    </citation>
    <scope>NUCLEOTIDE SEQUENCE [LARGE SCALE GENOMIC DNA]</scope>
    <source>
        <strain evidence="18 20">W67</strain>
    </source>
</reference>
<sequence length="426" mass="47145">MLDIQLLRTQLDTVAARLAARGYTLDTEAFTALENERKALQTRTQDLQARRNSLSRQVGEAKRRGEDASAVLAEVSGLGDELKANEAALEGLQGRLAELLQAIPNLPHESVPVGRDETGNVEIRRVGVPRSFDFQVKDHVDIGTPLGLDAETGAKLSGARFTVLRGQMARLHRALAQFMLNTHADEHGYTEVYTPYMVNATSMYGTGQLPKFEEDLFRVPRGDENFYLVPTAEVPVTNFVRDEIVKAADLPLRYVAHTPCFRSEAGAYGRDTRGMIRQHQFDKVELVQVVRPEESLNALETLTGHAETILKKLGLPYRVIVLCTGDMGFGSQKTYDIEVWLPAQDTYREISSCSSMGDFQARRMQARFKDEAGKNQLVHTLNGSGLAVGRTLVAVLENYQNADGSVTVPEVLRPYMGGLEKLLPQG</sequence>
<evidence type="ECO:0000313" key="18">
    <source>
        <dbReference type="EMBL" id="MCG9026234.1"/>
    </source>
</evidence>
<dbReference type="GeneID" id="75110589"/>
<evidence type="ECO:0000256" key="10">
    <source>
        <dbReference type="ARBA" id="ARBA00047929"/>
    </source>
</evidence>
<evidence type="ECO:0000256" key="2">
    <source>
        <dbReference type="ARBA" id="ARBA00005045"/>
    </source>
</evidence>
<keyword evidence="5 12" id="KW-0436">Ligase</keyword>
<dbReference type="CDD" id="cd00770">
    <property type="entry name" value="SerRS_core"/>
    <property type="match status" value="1"/>
</dbReference>
<comment type="similarity">
    <text evidence="3 12">Belongs to the class-II aminoacyl-tRNA synthetase family. Type-1 seryl-tRNA synthetase subfamily.</text>
</comment>
<name>A0A248LLN5_9NEIS</name>
<dbReference type="EMBL" id="CP022115">
    <property type="protein sequence ID" value="ASJ25465.1"/>
    <property type="molecule type" value="Genomic_DNA"/>
</dbReference>
<feature type="region of interest" description="Disordered" evidence="15">
    <location>
        <begin position="43"/>
        <end position="62"/>
    </location>
</feature>
<dbReference type="OrthoDB" id="9804647at2"/>
<evidence type="ECO:0000256" key="7">
    <source>
        <dbReference type="ARBA" id="ARBA00022840"/>
    </source>
</evidence>
<comment type="subcellular location">
    <subcellularLocation>
        <location evidence="1 12">Cytoplasm</location>
    </subcellularLocation>
</comment>
<dbReference type="Pfam" id="PF02403">
    <property type="entry name" value="Seryl_tRNA_N"/>
    <property type="match status" value="1"/>
</dbReference>
<dbReference type="Proteomes" id="UP001200247">
    <property type="component" value="Unassembled WGS sequence"/>
</dbReference>
<dbReference type="Pfam" id="PF00587">
    <property type="entry name" value="tRNA-synt_2b"/>
    <property type="match status" value="1"/>
</dbReference>
<dbReference type="PROSITE" id="PS50862">
    <property type="entry name" value="AA_TRNA_LIGASE_II"/>
    <property type="match status" value="1"/>
</dbReference>
<dbReference type="InterPro" id="IPR006195">
    <property type="entry name" value="aa-tRNA-synth_II"/>
</dbReference>
<dbReference type="InterPro" id="IPR042103">
    <property type="entry name" value="SerRS_1_N_sf"/>
</dbReference>
<feature type="binding site" evidence="13">
    <location>
        <position position="231"/>
    </location>
    <ligand>
        <name>L-serine</name>
        <dbReference type="ChEBI" id="CHEBI:33384"/>
    </ligand>
</feature>
<comment type="pathway">
    <text evidence="2 12">Aminoacyl-tRNA biosynthesis; selenocysteinyl-tRNA(Sec) biosynthesis; L-seryl-tRNA(Sec) from L-serine and tRNA(Sec): step 1/1.</text>
</comment>
<keyword evidence="6 12" id="KW-0547">Nucleotide-binding</keyword>
<keyword evidence="7 12" id="KW-0067">ATP-binding</keyword>
<dbReference type="EMBL" id="JAJAXM010000016">
    <property type="protein sequence ID" value="MCG9026234.1"/>
    <property type="molecule type" value="Genomic_DNA"/>
</dbReference>
<dbReference type="PANTHER" id="PTHR43697:SF1">
    <property type="entry name" value="SERINE--TRNA LIGASE"/>
    <property type="match status" value="1"/>
</dbReference>
<feature type="binding site" evidence="12 14">
    <location>
        <begin position="262"/>
        <end position="264"/>
    </location>
    <ligand>
        <name>ATP</name>
        <dbReference type="ChEBI" id="CHEBI:30616"/>
    </ligand>
</feature>
<reference evidence="19" key="2">
    <citation type="submission" date="2017-06" db="EMBL/GenBank/DDBJ databases">
        <title>Whole genome sequence of Laribacter hongkongensis LHGZ1.</title>
        <authorList>
            <person name="Chen D."/>
            <person name="Wu H."/>
            <person name="Chen J."/>
        </authorList>
    </citation>
    <scope>NUCLEOTIDE SEQUENCE [LARGE SCALE GENOMIC DNA]</scope>
    <source>
        <strain evidence="19">LHGZ1</strain>
    </source>
</reference>
<dbReference type="SUPFAM" id="SSF55681">
    <property type="entry name" value="Class II aaRS and biotin synthetases"/>
    <property type="match status" value="1"/>
</dbReference>
<keyword evidence="8 12" id="KW-0648">Protein biosynthesis</keyword>
<evidence type="ECO:0000256" key="14">
    <source>
        <dbReference type="PIRSR" id="PIRSR001529-2"/>
    </source>
</evidence>
<dbReference type="RefSeq" id="WP_027824535.1">
    <property type="nucleotide sequence ID" value="NZ_CP022115.1"/>
</dbReference>
<comment type="function">
    <text evidence="12">Catalyzes the attachment of serine to tRNA(Ser). Is also able to aminoacylate tRNA(Sec) with serine, to form the misacylated tRNA L-seryl-tRNA(Sec), which will be further converted into selenocysteinyl-tRNA(Sec).</text>
</comment>
<dbReference type="GO" id="GO:0006434">
    <property type="term" value="P:seryl-tRNA aminoacylation"/>
    <property type="evidence" value="ECO:0007669"/>
    <property type="project" value="UniProtKB-UniRule"/>
</dbReference>
<feature type="binding site" evidence="13">
    <location>
        <position position="262"/>
    </location>
    <ligand>
        <name>L-serine</name>
        <dbReference type="ChEBI" id="CHEBI:33384"/>
    </ligand>
</feature>
<evidence type="ECO:0000313" key="20">
    <source>
        <dbReference type="Proteomes" id="UP001200247"/>
    </source>
</evidence>
<evidence type="ECO:0000259" key="16">
    <source>
        <dbReference type="PROSITE" id="PS50862"/>
    </source>
</evidence>
<dbReference type="InterPro" id="IPR010978">
    <property type="entry name" value="tRNA-bd_arm"/>
</dbReference>